<keyword evidence="11" id="KW-0808">Transferase</keyword>
<comment type="catalytic activity">
    <reaction evidence="29">
        <text>DNA(n) + a 2'-deoxyribonucleoside 5'-triphosphate = DNA(n+1) + diphosphate</text>
        <dbReference type="Rhea" id="RHEA:22508"/>
        <dbReference type="Rhea" id="RHEA-COMP:17339"/>
        <dbReference type="Rhea" id="RHEA-COMP:17340"/>
        <dbReference type="ChEBI" id="CHEBI:33019"/>
        <dbReference type="ChEBI" id="CHEBI:61560"/>
        <dbReference type="ChEBI" id="CHEBI:173112"/>
        <dbReference type="EC" id="2.7.7.7"/>
    </reaction>
</comment>
<dbReference type="GO" id="GO:0006260">
    <property type="term" value="P:DNA replication"/>
    <property type="evidence" value="ECO:0007669"/>
    <property type="project" value="UniProtKB-KW"/>
</dbReference>
<dbReference type="InterPro" id="IPR002008">
    <property type="entry name" value="DNA_pol_X_beta-like"/>
</dbReference>
<feature type="region of interest" description="Disordered" evidence="30">
    <location>
        <begin position="475"/>
        <end position="525"/>
    </location>
</feature>
<reference evidence="34" key="1">
    <citation type="journal article" date="2020" name="Nature">
        <title>Giant virus diversity and host interactions through global metagenomics.</title>
        <authorList>
            <person name="Schulz F."/>
            <person name="Roux S."/>
            <person name="Paez-Espino D."/>
            <person name="Jungbluth S."/>
            <person name="Walsh D.A."/>
            <person name="Denef V.J."/>
            <person name="McMahon K.D."/>
            <person name="Konstantinidis K.T."/>
            <person name="Eloe-Fadrosh E.A."/>
            <person name="Kyrpides N.C."/>
            <person name="Woyke T."/>
        </authorList>
    </citation>
    <scope>NUCLEOTIDE SEQUENCE</scope>
    <source>
        <strain evidence="34">GVMAG-M-3300020166-5</strain>
    </source>
</reference>
<evidence type="ECO:0000256" key="10">
    <source>
        <dbReference type="ARBA" id="ARBA00022634"/>
    </source>
</evidence>
<dbReference type="Pfam" id="PF14791">
    <property type="entry name" value="DNA_pol_B_thumb"/>
    <property type="match status" value="1"/>
</dbReference>
<keyword evidence="22" id="KW-0456">Lyase</keyword>
<dbReference type="InterPro" id="IPR043519">
    <property type="entry name" value="NT_sf"/>
</dbReference>
<keyword evidence="20" id="KW-0238">DNA-binding</keyword>
<dbReference type="SUPFAM" id="SSF56091">
    <property type="entry name" value="DNA ligase/mRNA capping enzyme, catalytic domain"/>
    <property type="match status" value="1"/>
</dbReference>
<dbReference type="Gene3D" id="3.40.50.10190">
    <property type="entry name" value="BRCT domain"/>
    <property type="match status" value="1"/>
</dbReference>
<evidence type="ECO:0000256" key="26">
    <source>
        <dbReference type="ARBA" id="ARBA00044632"/>
    </source>
</evidence>
<dbReference type="InterPro" id="IPR019843">
    <property type="entry name" value="DNA_pol-X_BS"/>
</dbReference>
<dbReference type="InterPro" id="IPR012340">
    <property type="entry name" value="NA-bd_OB-fold"/>
</dbReference>
<dbReference type="Gene3D" id="3.30.210.10">
    <property type="entry name" value="DNA polymerase, thumb domain"/>
    <property type="match status" value="1"/>
</dbReference>
<evidence type="ECO:0000256" key="8">
    <source>
        <dbReference type="ARBA" id="ARBA00022481"/>
    </source>
</evidence>
<feature type="compositionally biased region" description="Basic residues" evidence="30">
    <location>
        <begin position="95"/>
        <end position="116"/>
    </location>
</feature>
<feature type="compositionally biased region" description="Basic and acidic residues" evidence="30">
    <location>
        <begin position="489"/>
        <end position="525"/>
    </location>
</feature>
<dbReference type="SMART" id="SM00483">
    <property type="entry name" value="POLXc"/>
    <property type="match status" value="1"/>
</dbReference>
<dbReference type="InterPro" id="IPR003583">
    <property type="entry name" value="Hlx-hairpin-Hlx_DNA-bd_motif"/>
</dbReference>
<keyword evidence="9" id="KW-0436">Ligase</keyword>
<evidence type="ECO:0000256" key="1">
    <source>
        <dbReference type="ARBA" id="ARBA00001946"/>
    </source>
</evidence>
<dbReference type="Pfam" id="PF03120">
    <property type="entry name" value="OB_DNA_ligase"/>
    <property type="match status" value="1"/>
</dbReference>
<dbReference type="Pfam" id="PF14792">
    <property type="entry name" value="DNA_pol_B_palm"/>
    <property type="match status" value="1"/>
</dbReference>
<evidence type="ECO:0000256" key="24">
    <source>
        <dbReference type="ARBA" id="ARBA00035717"/>
    </source>
</evidence>
<comment type="catalytic activity">
    <reaction evidence="26">
        <text>2'-deoxyribonucleotide-(2'-deoxyribose 5'-phosphate)-2'-deoxyribonucleotide-DNA = a 3'-end 2'-deoxyribonucleotide-(2,3-dehydro-2,3-deoxyribose 5'-phosphate)-DNA + a 5'-end 5'-phospho-2'-deoxyribonucleoside-DNA + H(+)</text>
        <dbReference type="Rhea" id="RHEA:66592"/>
        <dbReference type="Rhea" id="RHEA-COMP:13180"/>
        <dbReference type="Rhea" id="RHEA-COMP:16897"/>
        <dbReference type="Rhea" id="RHEA-COMP:17067"/>
        <dbReference type="ChEBI" id="CHEBI:15378"/>
        <dbReference type="ChEBI" id="CHEBI:136412"/>
        <dbReference type="ChEBI" id="CHEBI:157695"/>
        <dbReference type="ChEBI" id="CHEBI:167181"/>
        <dbReference type="EC" id="4.2.99.18"/>
    </reaction>
</comment>
<keyword evidence="15" id="KW-0460">Magnesium</keyword>
<dbReference type="PANTHER" id="PTHR11276:SF28">
    <property type="entry name" value="DNA POLYMERASE LAMBDA"/>
    <property type="match status" value="1"/>
</dbReference>
<dbReference type="SUPFAM" id="SSF81301">
    <property type="entry name" value="Nucleotidyltransferase"/>
    <property type="match status" value="1"/>
</dbReference>
<keyword evidence="16" id="KW-0832">Ubl conjugation</keyword>
<evidence type="ECO:0000256" key="3">
    <source>
        <dbReference type="ARBA" id="ARBA00008323"/>
    </source>
</evidence>
<dbReference type="GO" id="GO:0003677">
    <property type="term" value="F:DNA binding"/>
    <property type="evidence" value="ECO:0007669"/>
    <property type="project" value="UniProtKB-KW"/>
</dbReference>
<evidence type="ECO:0000256" key="17">
    <source>
        <dbReference type="ARBA" id="ARBA00022932"/>
    </source>
</evidence>
<dbReference type="GO" id="GO:0003887">
    <property type="term" value="F:DNA-directed DNA polymerase activity"/>
    <property type="evidence" value="ECO:0007669"/>
    <property type="project" value="UniProtKB-KW"/>
</dbReference>
<organism evidence="34">
    <name type="scientific">viral metagenome</name>
    <dbReference type="NCBI Taxonomy" id="1070528"/>
    <lineage>
        <taxon>unclassified sequences</taxon>
        <taxon>metagenomes</taxon>
        <taxon>organismal metagenomes</taxon>
    </lineage>
</organism>
<feature type="domain" description="Helix-hairpin-helix DNA-binding motif class 1" evidence="31">
    <location>
        <begin position="980"/>
        <end position="999"/>
    </location>
</feature>
<evidence type="ECO:0000256" key="5">
    <source>
        <dbReference type="ARBA" id="ARBA00012720"/>
    </source>
</evidence>
<dbReference type="SMART" id="SM00278">
    <property type="entry name" value="HhH1"/>
    <property type="match status" value="4"/>
</dbReference>
<dbReference type="PRINTS" id="PR00869">
    <property type="entry name" value="DNAPOLX"/>
</dbReference>
<dbReference type="InterPro" id="IPR010996">
    <property type="entry name" value="HHH_MUS81"/>
</dbReference>
<evidence type="ECO:0000256" key="25">
    <source>
        <dbReference type="ARBA" id="ARBA00035726"/>
    </source>
</evidence>
<dbReference type="Gene3D" id="1.10.150.110">
    <property type="entry name" value="DNA polymerase beta, N-terminal domain-like"/>
    <property type="match status" value="1"/>
</dbReference>
<dbReference type="EMBL" id="MN739285">
    <property type="protein sequence ID" value="QHS97065.1"/>
    <property type="molecule type" value="Genomic_DNA"/>
</dbReference>
<dbReference type="PROSITE" id="PS00522">
    <property type="entry name" value="DNA_POLYMERASE_X"/>
    <property type="match status" value="1"/>
</dbReference>
<feature type="domain" description="Helix-hairpin-helix DNA-binding motif class 1" evidence="31">
    <location>
        <begin position="1050"/>
        <end position="1069"/>
    </location>
</feature>
<feature type="region of interest" description="Disordered" evidence="30">
    <location>
        <begin position="94"/>
        <end position="127"/>
    </location>
</feature>
<proteinExistence type="inferred from homology"/>
<dbReference type="Gene3D" id="2.10.10.10">
    <property type="entry name" value="Fibronectin, type II, collagen-binding"/>
    <property type="match status" value="1"/>
</dbReference>
<dbReference type="EC" id="4.2.99.18" evidence="5"/>
<keyword evidence="13" id="KW-0235">DNA replication</keyword>
<evidence type="ECO:0000256" key="7">
    <source>
        <dbReference type="ARBA" id="ARBA00020020"/>
    </source>
</evidence>
<protein>
    <recommendedName>
        <fullName evidence="7">DNA polymerase beta</fullName>
        <ecNumber evidence="4">2.7.7.7</ecNumber>
        <ecNumber evidence="5">4.2.99.18</ecNumber>
        <ecNumber evidence="6">6.5.1.2</ecNumber>
    </recommendedName>
    <alternativeName>
        <fullName evidence="24">5'-deoxyribose-phosphate lyase</fullName>
    </alternativeName>
    <alternativeName>
        <fullName evidence="25">AP lyase</fullName>
    </alternativeName>
</protein>
<keyword evidence="12" id="KW-0548">Nucleotidyltransferase</keyword>
<dbReference type="InterPro" id="IPR013840">
    <property type="entry name" value="DNAligase_N"/>
</dbReference>
<dbReference type="SUPFAM" id="SSF52113">
    <property type="entry name" value="BRCT domain"/>
    <property type="match status" value="1"/>
</dbReference>
<evidence type="ECO:0000256" key="14">
    <source>
        <dbReference type="ARBA" id="ARBA00022763"/>
    </source>
</evidence>
<feature type="domain" description="Helix-hairpin-helix DNA-binding motif class 1" evidence="31">
    <location>
        <begin position="249"/>
        <end position="268"/>
    </location>
</feature>
<dbReference type="SUPFAM" id="SSF50249">
    <property type="entry name" value="Nucleic acid-binding proteins"/>
    <property type="match status" value="1"/>
</dbReference>
<dbReference type="Gene3D" id="1.10.150.20">
    <property type="entry name" value="5' to 3' exonuclease, C-terminal subdomain"/>
    <property type="match status" value="1"/>
</dbReference>
<dbReference type="InterPro" id="IPR002054">
    <property type="entry name" value="DNA-dir_DNA_pol_X"/>
</dbReference>
<evidence type="ECO:0000256" key="30">
    <source>
        <dbReference type="SAM" id="MobiDB-lite"/>
    </source>
</evidence>
<dbReference type="Pfam" id="PF10391">
    <property type="entry name" value="DNA_pol_lambd_f"/>
    <property type="match status" value="1"/>
</dbReference>
<comment type="subcellular location">
    <subcellularLocation>
        <location evidence="2">Cytoplasm</location>
    </subcellularLocation>
</comment>
<dbReference type="Pfam" id="PF14716">
    <property type="entry name" value="HHH_8"/>
    <property type="match status" value="1"/>
</dbReference>
<evidence type="ECO:0000256" key="11">
    <source>
        <dbReference type="ARBA" id="ARBA00022679"/>
    </source>
</evidence>
<evidence type="ECO:0000313" key="34">
    <source>
        <dbReference type="EMBL" id="QHS97065.1"/>
    </source>
</evidence>
<dbReference type="EC" id="2.7.7.7" evidence="4"/>
<dbReference type="InterPro" id="IPR036943">
    <property type="entry name" value="FN_type2_sf"/>
</dbReference>
<dbReference type="InterPro" id="IPR028207">
    <property type="entry name" value="DNA_pol_B_palm_palm"/>
</dbReference>
<dbReference type="InterPro" id="IPR029398">
    <property type="entry name" value="PolB_thumb"/>
</dbReference>
<dbReference type="InterPro" id="IPR018944">
    <property type="entry name" value="DNA_pol_lambd_fingers_domain"/>
</dbReference>
<dbReference type="SUPFAM" id="SSF47781">
    <property type="entry name" value="RuvA domain 2-like"/>
    <property type="match status" value="1"/>
</dbReference>
<keyword evidence="8" id="KW-0488">Methylation</keyword>
<dbReference type="InterPro" id="IPR010994">
    <property type="entry name" value="RuvA_2-like"/>
</dbReference>
<comment type="catalytic activity">
    <reaction evidence="23">
        <text>NAD(+) + (deoxyribonucleotide)n-3'-hydroxyl + 5'-phospho-(deoxyribonucleotide)m = (deoxyribonucleotide)n+m + AMP + beta-nicotinamide D-nucleotide.</text>
        <dbReference type="EC" id="6.5.1.2"/>
    </reaction>
</comment>
<dbReference type="AlphaFoldDB" id="A0A6C0BXB1"/>
<evidence type="ECO:0000256" key="18">
    <source>
        <dbReference type="ARBA" id="ARBA00023027"/>
    </source>
</evidence>
<evidence type="ECO:0000256" key="13">
    <source>
        <dbReference type="ARBA" id="ARBA00022705"/>
    </source>
</evidence>
<feature type="domain" description="DNA-directed DNA polymerase X" evidence="32">
    <location>
        <begin position="166"/>
        <end position="475"/>
    </location>
</feature>
<dbReference type="InterPro" id="IPR036420">
    <property type="entry name" value="BRCT_dom_sf"/>
</dbReference>
<dbReference type="InterPro" id="IPR004150">
    <property type="entry name" value="NAD_DNA_ligase_OB"/>
</dbReference>
<evidence type="ECO:0000256" key="27">
    <source>
        <dbReference type="ARBA" id="ARBA00044678"/>
    </source>
</evidence>
<dbReference type="PRINTS" id="PR00870">
    <property type="entry name" value="DNAPOLXBETA"/>
</dbReference>
<evidence type="ECO:0000256" key="15">
    <source>
        <dbReference type="ARBA" id="ARBA00022842"/>
    </source>
</evidence>
<keyword evidence="14" id="KW-0227">DNA damage</keyword>
<dbReference type="GO" id="GO:0005634">
    <property type="term" value="C:nucleus"/>
    <property type="evidence" value="ECO:0007669"/>
    <property type="project" value="TreeGrafter"/>
</dbReference>
<evidence type="ECO:0000259" key="33">
    <source>
        <dbReference type="SMART" id="SM00532"/>
    </source>
</evidence>
<keyword evidence="10" id="KW-0237">DNA synthesis</keyword>
<dbReference type="PANTHER" id="PTHR11276">
    <property type="entry name" value="DNA POLYMERASE TYPE-X FAMILY MEMBER"/>
    <property type="match status" value="1"/>
</dbReference>
<dbReference type="GO" id="GO:0006303">
    <property type="term" value="P:double-strand break repair via nonhomologous end joining"/>
    <property type="evidence" value="ECO:0007669"/>
    <property type="project" value="TreeGrafter"/>
</dbReference>
<dbReference type="SUPFAM" id="SSF81585">
    <property type="entry name" value="PsbU/PolX domain-like"/>
    <property type="match status" value="1"/>
</dbReference>
<comment type="catalytic activity">
    <reaction evidence="27">
        <text>a 5'-end 2'-deoxyribose-2'-deoxyribonucleotide-DNA = (2E,4S)-4-hydroxypenten-2-al-5-phosphate + a 5'-end 5'-phospho-2'-deoxyribonucleoside-DNA + H(+)</text>
        <dbReference type="Rhea" id="RHEA:76255"/>
        <dbReference type="Rhea" id="RHEA-COMP:13180"/>
        <dbReference type="Rhea" id="RHEA-COMP:18657"/>
        <dbReference type="ChEBI" id="CHEBI:15378"/>
        <dbReference type="ChEBI" id="CHEBI:136412"/>
        <dbReference type="ChEBI" id="CHEBI:195194"/>
        <dbReference type="ChEBI" id="CHEBI:195195"/>
    </reaction>
</comment>
<sequence length="1172" mass="131931">MYFRDFMADNIKYNIKLYYIIFTMSSNKIYASRINNKNKTEKNKKAKEGNCIFPFKYKWKEHSSCLETPSGKICATEINPKSRTLIKYGYCPKGSSKKGSSKKGSSKKSSSKKSTVKKAPSTIKKAVSSPMRMTIKKRKKRKLKLVDNNSNIKTKTAHNTTMAKKRLNEGFISVLDELADIMTRQGEIFRAKAYRNASEAITIYNYDIADPDKLLGVKNIGKTIMAKLKEYVKTGTLDILERERNNPINVLTKVYGIGPKKAKEFISKGITTIKDLKENEDLLTTNMRLGVKYFDDIEARIPREEIDEYKKILTDIFRGATPDGSSMEIVGSYRRGTKTSGDIDIVLTNADNNNKILGLFLDSLVENNIVIEILSKGKIKSLTIGQIPGKRPRRLDFMYSPPDQYAFATLYFTGSRAFNTVQRQRALDMGYTLNEHSFHHKKDGDKGAKLDEKFPTEQSIFKFLKMEYREPHERIDGRSVKLIATPKEPTPKEPTPKEPTPKEPTPKEPTPKEPTPKEPTPKEKITIRKKKTLKKRINPKIDTIAQFKKEGISALKVLSEADLSKMIRAANDAYYCDQTPILTDNEYDILREYTAEKHPNNKAVLEGHTNCKMDIVKNKVKLPYEMWSMDKIKPDTGALSKWRKKYAGPYVLSCKLDGVSGMYSTEGGTPKLYTRGNGKVGQDVSHLIPFLRLPKEKGICIRGEFIIQKAIFKEKYSGKFANPRNYVAGLVNQKKIIPKNFEDLDFVAYEVIKPELSPSQQMSALAAQDVEVVRNVTETEITNEKLSDLLVEWREKYKYEIDGVICINDEIYPRETGNPDHAFAFKMVLSDQIAEAKVLDVIWTASKDGYLKPRVQFDPVVLSGAKIEYATGFNGKFIEENKIGVGALVKLIRSGDVIPHIVKVIQPAEQPLMPSVPYVWNDTHVDIMLFDKSADATVNAKTITSFFAVLGVGGIGRGNVNHLIDGGFDSIAKILAMSVEDYLTVPGFKTTLANKIHDGIKEKLEKATLPVIMHATNIFGRGFATPSFESILLAQPDILVSSKTDAEKHEALKDIDGMAKKSATKFLSHINAFVEWAKDVGLEDRLYYKPKPSSADTDHVLFGKKWVITGFRDKELIDKLKKVGAVEQSAVSKKTFMVIVKDKAEDTGKAAEARKRGIPVMTPPEVIEKYGL</sequence>
<evidence type="ECO:0000256" key="6">
    <source>
        <dbReference type="ARBA" id="ARBA00012722"/>
    </source>
</evidence>
<feature type="domain" description="Helix-hairpin-helix DNA-binding motif class 1" evidence="31">
    <location>
        <begin position="212"/>
        <end position="231"/>
    </location>
</feature>
<evidence type="ECO:0000256" key="22">
    <source>
        <dbReference type="ARBA" id="ARBA00023239"/>
    </source>
</evidence>
<dbReference type="Gene3D" id="2.40.50.140">
    <property type="entry name" value="Nucleic acid-binding proteins"/>
    <property type="match status" value="1"/>
</dbReference>
<dbReference type="SMART" id="SM00532">
    <property type="entry name" value="LIGANc"/>
    <property type="match status" value="1"/>
</dbReference>
<evidence type="ECO:0000256" key="23">
    <source>
        <dbReference type="ARBA" id="ARBA00034005"/>
    </source>
</evidence>
<name>A0A6C0BXB1_9ZZZZ</name>
<dbReference type="SUPFAM" id="SSF47802">
    <property type="entry name" value="DNA polymerase beta, N-terminal domain-like"/>
    <property type="match status" value="1"/>
</dbReference>
<dbReference type="EC" id="6.5.1.2" evidence="6"/>
<evidence type="ECO:0000256" key="28">
    <source>
        <dbReference type="ARBA" id="ARBA00045548"/>
    </source>
</evidence>
<evidence type="ECO:0000256" key="12">
    <source>
        <dbReference type="ARBA" id="ARBA00022695"/>
    </source>
</evidence>
<comment type="similarity">
    <text evidence="3">Belongs to the DNA polymerase type-X family.</text>
</comment>
<accession>A0A6C0BXB1</accession>
<dbReference type="GO" id="GO:0003911">
    <property type="term" value="F:DNA ligase (NAD+) activity"/>
    <property type="evidence" value="ECO:0007669"/>
    <property type="project" value="UniProtKB-EC"/>
</dbReference>
<dbReference type="InterPro" id="IPR037160">
    <property type="entry name" value="DNA_Pol_thumb_sf"/>
</dbReference>
<evidence type="ECO:0000256" key="2">
    <source>
        <dbReference type="ARBA" id="ARBA00004496"/>
    </source>
</evidence>
<comment type="cofactor">
    <cofactor evidence="1">
        <name>Mg(2+)</name>
        <dbReference type="ChEBI" id="CHEBI:18420"/>
    </cofactor>
</comment>
<keyword evidence="19" id="KW-0915">Sodium</keyword>
<dbReference type="InterPro" id="IPR022312">
    <property type="entry name" value="DNA_pol_X"/>
</dbReference>
<evidence type="ECO:0000256" key="29">
    <source>
        <dbReference type="ARBA" id="ARBA00049244"/>
    </source>
</evidence>
<evidence type="ECO:0000256" key="4">
    <source>
        <dbReference type="ARBA" id="ARBA00012417"/>
    </source>
</evidence>
<evidence type="ECO:0000256" key="16">
    <source>
        <dbReference type="ARBA" id="ARBA00022843"/>
    </source>
</evidence>
<dbReference type="Gene3D" id="3.30.460.10">
    <property type="entry name" value="Beta Polymerase, domain 2"/>
    <property type="match status" value="1"/>
</dbReference>
<dbReference type="Pfam" id="PF01653">
    <property type="entry name" value="DNA_ligase_aden"/>
    <property type="match status" value="1"/>
</dbReference>
<keyword evidence="18" id="KW-0520">NAD</keyword>
<dbReference type="GO" id="GO:0005737">
    <property type="term" value="C:cytoplasm"/>
    <property type="evidence" value="ECO:0007669"/>
    <property type="project" value="UniProtKB-SubCell"/>
</dbReference>
<dbReference type="GO" id="GO:0140078">
    <property type="term" value="F:class I DNA-(apurinic or apyrimidinic site) endonuclease activity"/>
    <property type="evidence" value="ECO:0007669"/>
    <property type="project" value="UniProtKB-EC"/>
</dbReference>
<dbReference type="Gene3D" id="3.30.470.30">
    <property type="entry name" value="DNA ligase/mRNA capping enzyme"/>
    <property type="match status" value="1"/>
</dbReference>
<evidence type="ECO:0000256" key="21">
    <source>
        <dbReference type="ARBA" id="ARBA00023204"/>
    </source>
</evidence>
<dbReference type="CDD" id="cd00141">
    <property type="entry name" value="NT_POLXc"/>
    <property type="match status" value="1"/>
</dbReference>
<dbReference type="InterPro" id="IPR027421">
    <property type="entry name" value="DNA_pol_lamdba_lyase_dom_sf"/>
</dbReference>
<evidence type="ECO:0000256" key="19">
    <source>
        <dbReference type="ARBA" id="ARBA00023053"/>
    </source>
</evidence>
<keyword evidence="17" id="KW-0239">DNA-directed DNA polymerase</keyword>
<evidence type="ECO:0000259" key="31">
    <source>
        <dbReference type="SMART" id="SM00278"/>
    </source>
</evidence>
<feature type="domain" description="NAD-dependent DNA ligase N-terminal" evidence="33">
    <location>
        <begin position="555"/>
        <end position="934"/>
    </location>
</feature>
<dbReference type="InterPro" id="IPR013839">
    <property type="entry name" value="DNAligase_adenylation"/>
</dbReference>
<keyword evidence="21" id="KW-0234">DNA repair</keyword>
<dbReference type="Pfam" id="PF14520">
    <property type="entry name" value="HHH_5"/>
    <property type="match status" value="1"/>
</dbReference>
<evidence type="ECO:0000256" key="9">
    <source>
        <dbReference type="ARBA" id="ARBA00022598"/>
    </source>
</evidence>
<comment type="function">
    <text evidence="28">Repair polymerase that plays a key role in base-excision repair. During this process, the damaged base is excised by specific DNA glycosylases, the DNA backbone is nicked at the abasic site by an apurinic/apyrimidic (AP) endonuclease, and POLB removes 5'-deoxyribose-phosphate from the preincised AP site acting as a 5'-deoxyribose-phosphate lyase (5'-dRP lyase); through its DNA polymerase activity, it adds one nucleotide to the 3' end of the arising single-nucleotide gap. Conducts 'gap-filling' DNA synthesis in a stepwise distributive fashion rather than in a processive fashion as for other DNA polymerases. It is also able to cleave sugar-phosphate bonds 3' to an intact AP site, acting as an AP lyase.</text>
</comment>
<evidence type="ECO:0000259" key="32">
    <source>
        <dbReference type="SMART" id="SM00483"/>
    </source>
</evidence>
<evidence type="ECO:0000256" key="20">
    <source>
        <dbReference type="ARBA" id="ARBA00023125"/>
    </source>
</evidence>